<dbReference type="Pfam" id="PF13489">
    <property type="entry name" value="Methyltransf_23"/>
    <property type="match status" value="1"/>
</dbReference>
<evidence type="ECO:0000259" key="2">
    <source>
        <dbReference type="Pfam" id="PF08484"/>
    </source>
</evidence>
<keyword evidence="3" id="KW-0489">Methyltransferase</keyword>
<feature type="domain" description="C-methyltransferase" evidence="2">
    <location>
        <begin position="240"/>
        <end position="397"/>
    </location>
</feature>
<dbReference type="EMBL" id="LCPV01000001">
    <property type="protein sequence ID" value="KKW08125.1"/>
    <property type="molecule type" value="Genomic_DNA"/>
</dbReference>
<dbReference type="PANTHER" id="PTHR43861">
    <property type="entry name" value="TRANS-ACONITATE 2-METHYLTRANSFERASE-RELATED"/>
    <property type="match status" value="1"/>
</dbReference>
<sequence>MCTSGKLNLVLDLGHQPHSDSFPTKEQLDDVEIRYPLRLVSCASCGLLQIDYLVNPSILYQQDYLYVSSTTATGRKHYQDMANDLCRRFSFPRGSLVVDIGSNVGVLLDAFKENGMKVLGVDPATTVGAQAVERGIETVVDFFSSRVAARIKKRFGPASFITGTNVFAHLHELDDAVDGMKKLLAKDGVIVIEAPHAQTMIENLEYDTIYHQHVSYLSARPMRAYFARMGLELFDAEALPIHGGSLRYFVGFSGLHAVQSNVERIIKEEEARGLYDMKRLSQFAHDVERQRRALLALILDCKSKGKRVVALSAPAKGNTLLNYCALDTAFLEYATERNPLKVGRYTPGVHLPIFADEHILSNKPDYALILAWNFAEEIMHNMAAFTRGGGKFILPIPRPTII</sequence>
<dbReference type="InterPro" id="IPR029063">
    <property type="entry name" value="SAM-dependent_MTases_sf"/>
</dbReference>
<dbReference type="AlphaFoldDB" id="A0A0G1VPD1"/>
<organism evidence="3 4">
    <name type="scientific">Candidatus Kaiserbacteria bacterium GW2011_GWC2_49_12</name>
    <dbReference type="NCBI Taxonomy" id="1618675"/>
    <lineage>
        <taxon>Bacteria</taxon>
        <taxon>Candidatus Kaiseribacteriota</taxon>
    </lineage>
</organism>
<dbReference type="Gene3D" id="6.20.50.110">
    <property type="entry name" value="Methyltransferase, zinc-binding domain"/>
    <property type="match status" value="1"/>
</dbReference>
<evidence type="ECO:0000313" key="4">
    <source>
        <dbReference type="Proteomes" id="UP000034589"/>
    </source>
</evidence>
<proteinExistence type="predicted"/>
<dbReference type="Gene3D" id="3.40.50.150">
    <property type="entry name" value="Vaccinia Virus protein VP39"/>
    <property type="match status" value="1"/>
</dbReference>
<comment type="caution">
    <text evidence="3">The sequence shown here is derived from an EMBL/GenBank/DDBJ whole genome shotgun (WGS) entry which is preliminary data.</text>
</comment>
<dbReference type="InterPro" id="IPR013691">
    <property type="entry name" value="MeTrfase_14"/>
</dbReference>
<dbReference type="Pfam" id="PF08421">
    <property type="entry name" value="Methyltransf_13"/>
    <property type="match status" value="1"/>
</dbReference>
<dbReference type="Gene3D" id="6.10.250.3100">
    <property type="match status" value="1"/>
</dbReference>
<evidence type="ECO:0000259" key="1">
    <source>
        <dbReference type="Pfam" id="PF08421"/>
    </source>
</evidence>
<dbReference type="SUPFAM" id="SSF53335">
    <property type="entry name" value="S-adenosyl-L-methionine-dependent methyltransferases"/>
    <property type="match status" value="1"/>
</dbReference>
<dbReference type="Gene3D" id="3.40.50.720">
    <property type="entry name" value="NAD(P)-binding Rossmann-like Domain"/>
    <property type="match status" value="1"/>
</dbReference>
<dbReference type="GO" id="GO:0032259">
    <property type="term" value="P:methylation"/>
    <property type="evidence" value="ECO:0007669"/>
    <property type="project" value="UniProtKB-KW"/>
</dbReference>
<gene>
    <name evidence="3" type="ORF">UY39_C0001G0005</name>
</gene>
<dbReference type="Pfam" id="PF08484">
    <property type="entry name" value="Methyltransf_14"/>
    <property type="match status" value="1"/>
</dbReference>
<dbReference type="InterPro" id="IPR013630">
    <property type="entry name" value="Methyltransf_Zn-bd_dom_put"/>
</dbReference>
<keyword evidence="3" id="KW-0808">Transferase</keyword>
<protein>
    <submittedName>
        <fullName evidence="3">C-methyltransferase</fullName>
    </submittedName>
</protein>
<evidence type="ECO:0000313" key="3">
    <source>
        <dbReference type="EMBL" id="KKW08125.1"/>
    </source>
</evidence>
<dbReference type="GO" id="GO:0008168">
    <property type="term" value="F:methyltransferase activity"/>
    <property type="evidence" value="ECO:0007669"/>
    <property type="project" value="UniProtKB-KW"/>
</dbReference>
<dbReference type="InterPro" id="IPR038576">
    <property type="entry name" value="Methyltransf_Zn-bd_dom_put_sf"/>
</dbReference>
<dbReference type="PATRIC" id="fig|1618675.3.peg.5"/>
<dbReference type="Proteomes" id="UP000034589">
    <property type="component" value="Unassembled WGS sequence"/>
</dbReference>
<accession>A0A0G1VPD1</accession>
<reference evidence="3 4" key="1">
    <citation type="journal article" date="2015" name="Nature">
        <title>rRNA introns, odd ribosomes, and small enigmatic genomes across a large radiation of phyla.</title>
        <authorList>
            <person name="Brown C.T."/>
            <person name="Hug L.A."/>
            <person name="Thomas B.C."/>
            <person name="Sharon I."/>
            <person name="Castelle C.J."/>
            <person name="Singh A."/>
            <person name="Wilkins M.J."/>
            <person name="Williams K.H."/>
            <person name="Banfield J.F."/>
        </authorList>
    </citation>
    <scope>NUCLEOTIDE SEQUENCE [LARGE SCALE GENOMIC DNA]</scope>
</reference>
<feature type="domain" description="Methyltransferase putative zinc binding" evidence="1">
    <location>
        <begin position="2"/>
        <end position="60"/>
    </location>
</feature>
<dbReference type="PANTHER" id="PTHR43861:SF5">
    <property type="entry name" value="BLL5978 PROTEIN"/>
    <property type="match status" value="1"/>
</dbReference>
<name>A0A0G1VPD1_9BACT</name>